<name>A0A4Z2EEZ1_9TELE</name>
<gene>
    <name evidence="1" type="ORF">EYF80_062585</name>
</gene>
<reference evidence="1 2" key="1">
    <citation type="submission" date="2019-03" db="EMBL/GenBank/DDBJ databases">
        <title>First draft genome of Liparis tanakae, snailfish: a comprehensive survey of snailfish specific genes.</title>
        <authorList>
            <person name="Kim W."/>
            <person name="Song I."/>
            <person name="Jeong J.-H."/>
            <person name="Kim D."/>
            <person name="Kim S."/>
            <person name="Ryu S."/>
            <person name="Song J.Y."/>
            <person name="Lee S.K."/>
        </authorList>
    </citation>
    <scope>NUCLEOTIDE SEQUENCE [LARGE SCALE GENOMIC DNA]</scope>
    <source>
        <tissue evidence="1">Muscle</tissue>
    </source>
</reference>
<sequence>MFLTLTSRVYQPLPDIKDRRANSLSSQVSKKINHAL</sequence>
<organism evidence="1 2">
    <name type="scientific">Liparis tanakae</name>
    <name type="common">Tanaka's snailfish</name>
    <dbReference type="NCBI Taxonomy" id="230148"/>
    <lineage>
        <taxon>Eukaryota</taxon>
        <taxon>Metazoa</taxon>
        <taxon>Chordata</taxon>
        <taxon>Craniata</taxon>
        <taxon>Vertebrata</taxon>
        <taxon>Euteleostomi</taxon>
        <taxon>Actinopterygii</taxon>
        <taxon>Neopterygii</taxon>
        <taxon>Teleostei</taxon>
        <taxon>Neoteleostei</taxon>
        <taxon>Acanthomorphata</taxon>
        <taxon>Eupercaria</taxon>
        <taxon>Perciformes</taxon>
        <taxon>Cottioidei</taxon>
        <taxon>Cottales</taxon>
        <taxon>Liparidae</taxon>
        <taxon>Liparis</taxon>
    </lineage>
</organism>
<dbReference type="Proteomes" id="UP000314294">
    <property type="component" value="Unassembled WGS sequence"/>
</dbReference>
<dbReference type="AlphaFoldDB" id="A0A4Z2EEZ1"/>
<evidence type="ECO:0000313" key="2">
    <source>
        <dbReference type="Proteomes" id="UP000314294"/>
    </source>
</evidence>
<proteinExistence type="predicted"/>
<comment type="caution">
    <text evidence="1">The sequence shown here is derived from an EMBL/GenBank/DDBJ whole genome shotgun (WGS) entry which is preliminary data.</text>
</comment>
<keyword evidence="2" id="KW-1185">Reference proteome</keyword>
<protein>
    <submittedName>
        <fullName evidence="1">Uncharacterized protein</fullName>
    </submittedName>
</protein>
<evidence type="ECO:0000313" key="1">
    <source>
        <dbReference type="EMBL" id="TNN27271.1"/>
    </source>
</evidence>
<dbReference type="EMBL" id="SRLO01008584">
    <property type="protein sequence ID" value="TNN27271.1"/>
    <property type="molecule type" value="Genomic_DNA"/>
</dbReference>
<accession>A0A4Z2EEZ1</accession>